<keyword evidence="7" id="KW-1185">Reference proteome</keyword>
<dbReference type="PANTHER" id="PTHR45138">
    <property type="entry name" value="REGULATORY COMPONENTS OF SENSORY TRANSDUCTION SYSTEM"/>
    <property type="match status" value="1"/>
</dbReference>
<evidence type="ECO:0000256" key="2">
    <source>
        <dbReference type="ARBA" id="ARBA00034247"/>
    </source>
</evidence>
<protein>
    <recommendedName>
        <fullName evidence="1">diguanylate cyclase</fullName>
        <ecNumber evidence="1">2.7.7.65</ecNumber>
    </recommendedName>
</protein>
<dbReference type="InterPro" id="IPR029787">
    <property type="entry name" value="Nucleotide_cyclase"/>
</dbReference>
<dbReference type="CDD" id="cd01949">
    <property type="entry name" value="GGDEF"/>
    <property type="match status" value="1"/>
</dbReference>
<feature type="chain" id="PRO_5045880636" description="diguanylate cyclase" evidence="4">
    <location>
        <begin position="30"/>
        <end position="690"/>
    </location>
</feature>
<evidence type="ECO:0000256" key="3">
    <source>
        <dbReference type="SAM" id="Phobius"/>
    </source>
</evidence>
<dbReference type="InterPro" id="IPR043128">
    <property type="entry name" value="Rev_trsase/Diguanyl_cyclase"/>
</dbReference>
<accession>A0ABT8DPM3</accession>
<evidence type="ECO:0000259" key="5">
    <source>
        <dbReference type="PROSITE" id="PS50887"/>
    </source>
</evidence>
<dbReference type="Gene3D" id="3.30.70.270">
    <property type="match status" value="1"/>
</dbReference>
<evidence type="ECO:0000313" key="6">
    <source>
        <dbReference type="EMBL" id="MDN3918990.1"/>
    </source>
</evidence>
<dbReference type="EMBL" id="JAUHHC010000001">
    <property type="protein sequence ID" value="MDN3918990.1"/>
    <property type="molecule type" value="Genomic_DNA"/>
</dbReference>
<comment type="caution">
    <text evidence="6">The sequence shown here is derived from an EMBL/GenBank/DDBJ whole genome shotgun (WGS) entry which is preliminary data.</text>
</comment>
<dbReference type="SMART" id="SM00267">
    <property type="entry name" value="GGDEF"/>
    <property type="match status" value="1"/>
</dbReference>
<proteinExistence type="predicted"/>
<dbReference type="SUPFAM" id="SSF55073">
    <property type="entry name" value="Nucleotide cyclase"/>
    <property type="match status" value="1"/>
</dbReference>
<dbReference type="Gene3D" id="1.25.40.10">
    <property type="entry name" value="Tetratricopeptide repeat domain"/>
    <property type="match status" value="1"/>
</dbReference>
<dbReference type="InterPro" id="IPR000160">
    <property type="entry name" value="GGDEF_dom"/>
</dbReference>
<dbReference type="InterPro" id="IPR011990">
    <property type="entry name" value="TPR-like_helical_dom_sf"/>
</dbReference>
<feature type="domain" description="GGDEF" evidence="5">
    <location>
        <begin position="501"/>
        <end position="638"/>
    </location>
</feature>
<dbReference type="RefSeq" id="WP_290357313.1">
    <property type="nucleotide sequence ID" value="NZ_JAUHHC010000001.1"/>
</dbReference>
<evidence type="ECO:0000256" key="4">
    <source>
        <dbReference type="SAM" id="SignalP"/>
    </source>
</evidence>
<dbReference type="PROSITE" id="PS50887">
    <property type="entry name" value="GGDEF"/>
    <property type="match status" value="1"/>
</dbReference>
<dbReference type="GO" id="GO:0052621">
    <property type="term" value="F:diguanylate cyclase activity"/>
    <property type="evidence" value="ECO:0007669"/>
    <property type="project" value="UniProtKB-EC"/>
</dbReference>
<dbReference type="Pfam" id="PF00990">
    <property type="entry name" value="GGDEF"/>
    <property type="match status" value="1"/>
</dbReference>
<dbReference type="Proteomes" id="UP001228044">
    <property type="component" value="Unassembled WGS sequence"/>
</dbReference>
<keyword evidence="4" id="KW-0732">Signal</keyword>
<dbReference type="SUPFAM" id="SSF48452">
    <property type="entry name" value="TPR-like"/>
    <property type="match status" value="1"/>
</dbReference>
<dbReference type="Pfam" id="PF13374">
    <property type="entry name" value="TPR_10"/>
    <property type="match status" value="1"/>
</dbReference>
<sequence>MSARRFSRRRLAGLGLSLTLALLPLAARAALDEALEKQLARLVQLGQQRPEAALAELNRLRDAPQAQQPRLDFAEARIRMLGGDDAAALKLAESLAARPDMAAQAALVRAGIAERQGQSSEVAALAQLALDRLNEQCTPGDEAASLKRGCDFRSAWLALHMLQQDQLLRGALPQALAQATRALALAQVGQDLNASLQSMGAIAQILQAQDLLPEARQWLARARQLAEGDALLMAQAKTFEAVVAGRSGDKPGQFRAQMEGLELARQAGADRLVARAQNNLADYYMHQGEPARALALAREALPVFLRLKDQSFERLLRHNMSVALVRLKQFDAARREIARVEELRRGQADTTSRIRQLRELGEAWAEAGQPREAIALFHLERELTAEANARNREASLRELEQKYDSSRKQRDLDLLTRDKTIKDQQLGNRRLAQQVGIAVALLLGMSLLLAAVMVRKVRAANKRLKAKQAQLRLQSERDPLTELANRRHFLAVMEQQPQAQFSGALLMIDIDHFKHVNDEHGHAVGDVVICEVARRLSHAVRSEDLVVRWGGEEFLVFAPDVSQHQLVLLAERILLNVGSLPVETEDGPLRVTVSIGFAHFPLPPMHLSVHWEQAVNWADMALYTAKAQGRNRAMGIATVDARDTDALLQIEADFEAACSSERVSLRQVLGPPPLTTAAAASAKPSTADIA</sequence>
<keyword evidence="3" id="KW-0812">Transmembrane</keyword>
<dbReference type="NCBIfam" id="TIGR00254">
    <property type="entry name" value="GGDEF"/>
    <property type="match status" value="1"/>
</dbReference>
<reference evidence="6 7" key="1">
    <citation type="submission" date="2023-06" db="EMBL/GenBank/DDBJ databases">
        <title>Pelomonas sp. PFR6 16S ribosomal RNA gene Genome sequencing and assembly.</title>
        <authorList>
            <person name="Woo H."/>
        </authorList>
    </citation>
    <scope>NUCLEOTIDE SEQUENCE [LARGE SCALE GENOMIC DNA]</scope>
    <source>
        <strain evidence="6 7">PFR6</strain>
    </source>
</reference>
<feature type="transmembrane region" description="Helical" evidence="3">
    <location>
        <begin position="435"/>
        <end position="454"/>
    </location>
</feature>
<keyword evidence="6" id="KW-0808">Transferase</keyword>
<gene>
    <name evidence="6" type="ORF">QWJ38_01740</name>
</gene>
<evidence type="ECO:0000313" key="7">
    <source>
        <dbReference type="Proteomes" id="UP001228044"/>
    </source>
</evidence>
<name>A0ABT8DPM3_9BURK</name>
<keyword evidence="3" id="KW-1133">Transmembrane helix</keyword>
<dbReference type="PANTHER" id="PTHR45138:SF9">
    <property type="entry name" value="DIGUANYLATE CYCLASE DGCM-RELATED"/>
    <property type="match status" value="1"/>
</dbReference>
<feature type="signal peptide" evidence="4">
    <location>
        <begin position="1"/>
        <end position="29"/>
    </location>
</feature>
<organism evidence="6 7">
    <name type="scientific">Roseateles violae</name>
    <dbReference type="NCBI Taxonomy" id="3058042"/>
    <lineage>
        <taxon>Bacteria</taxon>
        <taxon>Pseudomonadati</taxon>
        <taxon>Pseudomonadota</taxon>
        <taxon>Betaproteobacteria</taxon>
        <taxon>Burkholderiales</taxon>
        <taxon>Sphaerotilaceae</taxon>
        <taxon>Roseateles</taxon>
    </lineage>
</organism>
<keyword evidence="6" id="KW-0548">Nucleotidyltransferase</keyword>
<evidence type="ECO:0000256" key="1">
    <source>
        <dbReference type="ARBA" id="ARBA00012528"/>
    </source>
</evidence>
<keyword evidence="3" id="KW-0472">Membrane</keyword>
<dbReference type="EC" id="2.7.7.65" evidence="1"/>
<dbReference type="InterPro" id="IPR050469">
    <property type="entry name" value="Diguanylate_Cyclase"/>
</dbReference>
<comment type="catalytic activity">
    <reaction evidence="2">
        <text>2 GTP = 3',3'-c-di-GMP + 2 diphosphate</text>
        <dbReference type="Rhea" id="RHEA:24898"/>
        <dbReference type="ChEBI" id="CHEBI:33019"/>
        <dbReference type="ChEBI" id="CHEBI:37565"/>
        <dbReference type="ChEBI" id="CHEBI:58805"/>
        <dbReference type="EC" id="2.7.7.65"/>
    </reaction>
</comment>